<dbReference type="SMART" id="SM00979">
    <property type="entry name" value="TIFY"/>
    <property type="match status" value="1"/>
</dbReference>
<dbReference type="InterPro" id="IPR040390">
    <property type="entry name" value="TIFY/JAZ"/>
</dbReference>
<reference evidence="5 6" key="1">
    <citation type="journal article" date="2014" name="Am. J. Bot.">
        <title>Genome assembly and annotation for red clover (Trifolium pratense; Fabaceae).</title>
        <authorList>
            <person name="Istvanek J."/>
            <person name="Jaros M."/>
            <person name="Krenek A."/>
            <person name="Repkova J."/>
        </authorList>
    </citation>
    <scope>NUCLEOTIDE SEQUENCE [LARGE SCALE GENOMIC DNA]</scope>
    <source>
        <strain evidence="6">cv. Tatra</strain>
        <tissue evidence="5">Young leaves</tissue>
    </source>
</reference>
<dbReference type="GO" id="GO:0009611">
    <property type="term" value="P:response to wounding"/>
    <property type="evidence" value="ECO:0007669"/>
    <property type="project" value="UniProtKB-UniRule"/>
</dbReference>
<keyword evidence="2" id="KW-1184">Jasmonic acid signaling pathway</keyword>
<dbReference type="Pfam" id="PF09425">
    <property type="entry name" value="Jas_motif"/>
    <property type="match status" value="1"/>
</dbReference>
<accession>A0A2K3N741</accession>
<feature type="compositionally biased region" description="Polar residues" evidence="3">
    <location>
        <begin position="208"/>
        <end position="221"/>
    </location>
</feature>
<gene>
    <name evidence="5" type="ORF">L195_g022108</name>
</gene>
<reference evidence="5 6" key="2">
    <citation type="journal article" date="2017" name="Front. Plant Sci.">
        <title>Gene Classification and Mining of Molecular Markers Useful in Red Clover (Trifolium pratense) Breeding.</title>
        <authorList>
            <person name="Istvanek J."/>
            <person name="Dluhosova J."/>
            <person name="Dluhos P."/>
            <person name="Patkova L."/>
            <person name="Nedelnik J."/>
            <person name="Repkova J."/>
        </authorList>
    </citation>
    <scope>NUCLEOTIDE SEQUENCE [LARGE SCALE GENOMIC DNA]</scope>
    <source>
        <strain evidence="6">cv. Tatra</strain>
        <tissue evidence="5">Young leaves</tissue>
    </source>
</reference>
<dbReference type="PANTHER" id="PTHR33077:SF52">
    <property type="entry name" value="PROTEIN TIFY 11D"/>
    <property type="match status" value="1"/>
</dbReference>
<comment type="domain">
    <text evidence="2">The jas domain is required for interaction with COI1.</text>
</comment>
<dbReference type="Proteomes" id="UP000236291">
    <property type="component" value="Unassembled WGS sequence"/>
</dbReference>
<keyword evidence="2" id="KW-0539">Nucleus</keyword>
<comment type="similarity">
    <text evidence="1 2">Belongs to the TIFY/JAZ family.</text>
</comment>
<proteinExistence type="inferred from homology"/>
<evidence type="ECO:0000256" key="1">
    <source>
        <dbReference type="ARBA" id="ARBA00008614"/>
    </source>
</evidence>
<evidence type="ECO:0000313" key="6">
    <source>
        <dbReference type="Proteomes" id="UP000236291"/>
    </source>
</evidence>
<dbReference type="AlphaFoldDB" id="A0A2K3N741"/>
<protein>
    <recommendedName>
        <fullName evidence="2">Protein TIFY</fullName>
    </recommendedName>
    <alternativeName>
        <fullName evidence="2">Jasmonate ZIM domain-containing protein</fullName>
    </alternativeName>
</protein>
<dbReference type="GO" id="GO:2000022">
    <property type="term" value="P:regulation of jasmonic acid mediated signaling pathway"/>
    <property type="evidence" value="ECO:0007669"/>
    <property type="project" value="UniProtKB-UniRule"/>
</dbReference>
<evidence type="ECO:0000313" key="5">
    <source>
        <dbReference type="EMBL" id="PNX98850.1"/>
    </source>
</evidence>
<organism evidence="5 6">
    <name type="scientific">Trifolium pratense</name>
    <name type="common">Red clover</name>
    <dbReference type="NCBI Taxonomy" id="57577"/>
    <lineage>
        <taxon>Eukaryota</taxon>
        <taxon>Viridiplantae</taxon>
        <taxon>Streptophyta</taxon>
        <taxon>Embryophyta</taxon>
        <taxon>Tracheophyta</taxon>
        <taxon>Spermatophyta</taxon>
        <taxon>Magnoliopsida</taxon>
        <taxon>eudicotyledons</taxon>
        <taxon>Gunneridae</taxon>
        <taxon>Pentapetalae</taxon>
        <taxon>rosids</taxon>
        <taxon>fabids</taxon>
        <taxon>Fabales</taxon>
        <taxon>Fabaceae</taxon>
        <taxon>Papilionoideae</taxon>
        <taxon>50 kb inversion clade</taxon>
        <taxon>NPAAA clade</taxon>
        <taxon>Hologalegina</taxon>
        <taxon>IRL clade</taxon>
        <taxon>Trifolieae</taxon>
        <taxon>Trifolium</taxon>
    </lineage>
</organism>
<feature type="compositionally biased region" description="Polar residues" evidence="3">
    <location>
        <begin position="139"/>
        <end position="153"/>
    </location>
</feature>
<dbReference type="InterPro" id="IPR018467">
    <property type="entry name" value="CCT_CS"/>
</dbReference>
<dbReference type="EMBL" id="ASHM01017119">
    <property type="protein sequence ID" value="PNX98850.1"/>
    <property type="molecule type" value="Genomic_DNA"/>
</dbReference>
<comment type="subcellular location">
    <subcellularLocation>
        <location evidence="2">Nucleus</location>
    </subcellularLocation>
</comment>
<dbReference type="InterPro" id="IPR010399">
    <property type="entry name" value="Tify_dom"/>
</dbReference>
<feature type="region of interest" description="Disordered" evidence="3">
    <location>
        <begin position="139"/>
        <end position="183"/>
    </location>
</feature>
<feature type="compositionally biased region" description="Polar residues" evidence="3">
    <location>
        <begin position="161"/>
        <end position="180"/>
    </location>
</feature>
<comment type="function">
    <text evidence="2">Repressor of jasmonate responses.</text>
</comment>
<feature type="domain" description="Tify" evidence="4">
    <location>
        <begin position="99"/>
        <end position="134"/>
    </location>
</feature>
<dbReference type="STRING" id="57577.A0A2K3N741"/>
<comment type="caution">
    <text evidence="5">The sequence shown here is derived from an EMBL/GenBank/DDBJ whole genome shotgun (WGS) entry which is preliminary data.</text>
</comment>
<dbReference type="PANTHER" id="PTHR33077">
    <property type="entry name" value="PROTEIN TIFY 4A-RELATED-RELATED"/>
    <property type="match status" value="1"/>
</dbReference>
<sequence>MSTFPNTVSDGRRVAGKAPEKFKFSQTCSLLSQFLKEKRISGDSASGLFGKMDPKASTKDLLGNMQNSDGGLRLNASTIDSLPQLVENPCIKKSNIRSTTPETPQLTLFYAGKLLVFDAFSPAKATEIMELATKLASEIPSTEENPPSAPITSEKSKESKVPQTNTALETPKQGNKTNCSDMRYPRRASLLKFLEKRKERVVARGPYQINNHKNEGSSSGSEPKDQQCSDQFDLNL</sequence>
<dbReference type="GO" id="GO:0031347">
    <property type="term" value="P:regulation of defense response"/>
    <property type="evidence" value="ECO:0007669"/>
    <property type="project" value="UniProtKB-UniRule"/>
</dbReference>
<feature type="region of interest" description="Disordered" evidence="3">
    <location>
        <begin position="202"/>
        <end position="236"/>
    </location>
</feature>
<dbReference type="PROSITE" id="PS51320">
    <property type="entry name" value="TIFY"/>
    <property type="match status" value="1"/>
</dbReference>
<dbReference type="Pfam" id="PF06200">
    <property type="entry name" value="tify"/>
    <property type="match status" value="1"/>
</dbReference>
<evidence type="ECO:0000256" key="2">
    <source>
        <dbReference type="RuleBase" id="RU369065"/>
    </source>
</evidence>
<evidence type="ECO:0000256" key="3">
    <source>
        <dbReference type="SAM" id="MobiDB-lite"/>
    </source>
</evidence>
<dbReference type="OrthoDB" id="1937734at2759"/>
<name>A0A2K3N741_TRIPR</name>
<dbReference type="GO" id="GO:0005634">
    <property type="term" value="C:nucleus"/>
    <property type="evidence" value="ECO:0007669"/>
    <property type="project" value="UniProtKB-SubCell"/>
</dbReference>
<evidence type="ECO:0000259" key="4">
    <source>
        <dbReference type="PROSITE" id="PS51320"/>
    </source>
</evidence>